<comment type="subcellular location">
    <subcellularLocation>
        <location evidence="1">Cytoplasm</location>
    </subcellularLocation>
</comment>
<feature type="compositionally biased region" description="Basic and acidic residues" evidence="7">
    <location>
        <begin position="501"/>
        <end position="512"/>
    </location>
</feature>
<evidence type="ECO:0000256" key="4">
    <source>
        <dbReference type="ARBA" id="ARBA00022737"/>
    </source>
</evidence>
<keyword evidence="4" id="KW-0677">Repeat</keyword>
<feature type="compositionally biased region" description="Polar residues" evidence="7">
    <location>
        <begin position="634"/>
        <end position="644"/>
    </location>
</feature>
<feature type="coiled-coil region" evidence="6">
    <location>
        <begin position="1269"/>
        <end position="1331"/>
    </location>
</feature>
<feature type="coiled-coil region" evidence="6">
    <location>
        <begin position="1110"/>
        <end position="1200"/>
    </location>
</feature>
<feature type="region of interest" description="Disordered" evidence="7">
    <location>
        <begin position="899"/>
        <end position="919"/>
    </location>
</feature>
<evidence type="ECO:0000256" key="2">
    <source>
        <dbReference type="ARBA" id="ARBA00022441"/>
    </source>
</evidence>
<feature type="compositionally biased region" description="Polar residues" evidence="7">
    <location>
        <begin position="514"/>
        <end position="523"/>
    </location>
</feature>
<evidence type="ECO:0000256" key="5">
    <source>
        <dbReference type="ARBA" id="ARBA00023054"/>
    </source>
</evidence>
<feature type="compositionally biased region" description="Polar residues" evidence="7">
    <location>
        <begin position="824"/>
        <end position="834"/>
    </location>
</feature>
<feature type="compositionally biased region" description="Polar residues" evidence="7">
    <location>
        <begin position="53"/>
        <end position="66"/>
    </location>
</feature>
<dbReference type="InterPro" id="IPR052124">
    <property type="entry name" value="Rab9_kelch_effector"/>
</dbReference>
<accession>A0A9P6MLG7</accession>
<dbReference type="InterPro" id="IPR015915">
    <property type="entry name" value="Kelch-typ_b-propeller"/>
</dbReference>
<dbReference type="Gene3D" id="2.120.10.80">
    <property type="entry name" value="Kelch-type beta propeller"/>
    <property type="match status" value="2"/>
</dbReference>
<evidence type="ECO:0000256" key="7">
    <source>
        <dbReference type="SAM" id="MobiDB-lite"/>
    </source>
</evidence>
<dbReference type="EMBL" id="JAAAHW010000018">
    <property type="protein sequence ID" value="KAG0007052.1"/>
    <property type="molecule type" value="Genomic_DNA"/>
</dbReference>
<dbReference type="OrthoDB" id="45365at2759"/>
<gene>
    <name evidence="8" type="primary">KEL2_3</name>
    <name evidence="8" type="ORF">BGZ65_010678</name>
</gene>
<feature type="region of interest" description="Disordered" evidence="7">
    <location>
        <begin position="468"/>
        <end position="569"/>
    </location>
</feature>
<dbReference type="SMART" id="SM00612">
    <property type="entry name" value="Kelch"/>
    <property type="match status" value="4"/>
</dbReference>
<feature type="region of interest" description="Disordered" evidence="7">
    <location>
        <begin position="1"/>
        <end position="98"/>
    </location>
</feature>
<organism evidence="8 9">
    <name type="scientific">Modicella reniformis</name>
    <dbReference type="NCBI Taxonomy" id="1440133"/>
    <lineage>
        <taxon>Eukaryota</taxon>
        <taxon>Fungi</taxon>
        <taxon>Fungi incertae sedis</taxon>
        <taxon>Mucoromycota</taxon>
        <taxon>Mortierellomycotina</taxon>
        <taxon>Mortierellomycetes</taxon>
        <taxon>Mortierellales</taxon>
        <taxon>Mortierellaceae</taxon>
        <taxon>Modicella</taxon>
    </lineage>
</organism>
<feature type="coiled-coil region" evidence="6">
    <location>
        <begin position="1362"/>
        <end position="1639"/>
    </location>
</feature>
<feature type="coiled-coil region" evidence="6">
    <location>
        <begin position="857"/>
        <end position="884"/>
    </location>
</feature>
<name>A0A9P6MLG7_9FUNG</name>
<feature type="region of interest" description="Disordered" evidence="7">
    <location>
        <begin position="633"/>
        <end position="663"/>
    </location>
</feature>
<keyword evidence="9" id="KW-1185">Reference proteome</keyword>
<dbReference type="PANTHER" id="PTHR46647:SF1">
    <property type="entry name" value="RAB9 EFFECTOR PROTEIN WITH KELCH MOTIFS"/>
    <property type="match status" value="1"/>
</dbReference>
<dbReference type="InterPro" id="IPR006652">
    <property type="entry name" value="Kelch_1"/>
</dbReference>
<dbReference type="PANTHER" id="PTHR46647">
    <property type="entry name" value="RAB9 EFFECTOR PROTEIN WITH KELCH MOTIFS"/>
    <property type="match status" value="1"/>
</dbReference>
<dbReference type="Proteomes" id="UP000749646">
    <property type="component" value="Unassembled WGS sequence"/>
</dbReference>
<feature type="compositionally biased region" description="Basic and acidic residues" evidence="7">
    <location>
        <begin position="902"/>
        <end position="912"/>
    </location>
</feature>
<reference evidence="8" key="1">
    <citation type="journal article" date="2020" name="Fungal Divers.">
        <title>Resolving the Mortierellaceae phylogeny through synthesis of multi-gene phylogenetics and phylogenomics.</title>
        <authorList>
            <person name="Vandepol N."/>
            <person name="Liber J."/>
            <person name="Desiro A."/>
            <person name="Na H."/>
            <person name="Kennedy M."/>
            <person name="Barry K."/>
            <person name="Grigoriev I.V."/>
            <person name="Miller A.N."/>
            <person name="O'Donnell K."/>
            <person name="Stajich J.E."/>
            <person name="Bonito G."/>
        </authorList>
    </citation>
    <scope>NUCLEOTIDE SEQUENCE</scope>
    <source>
        <strain evidence="8">MES-2147</strain>
    </source>
</reference>
<keyword evidence="3" id="KW-0963">Cytoplasm</keyword>
<feature type="region of interest" description="Disordered" evidence="7">
    <location>
        <begin position="688"/>
        <end position="837"/>
    </location>
</feature>
<evidence type="ECO:0000313" key="8">
    <source>
        <dbReference type="EMBL" id="KAG0007052.1"/>
    </source>
</evidence>
<sequence>MRLFSTKKKEDPSHSQQGSNGGAKQQQLPPAPSSVQGSNNNSSNIQGGVPMHGNSNHIGHHSTSPSFGLGGMGNGVMTPMSPVGQQAPFTPIYSPPSPTQLQNPNFAPNGPPPSVVQLTTPQLFWTQRRILGTNPFPRFQHTTSATVNGTDIYLYGGYQRGTTKGDLFIIDSGKETGIFSETDDNLMRFSLECHAVAAAGADPPMPKSGHSAVNIGQYIIYFGGWDSMTRQCDDNLHVLHTARKEWNKPPINGPLPTPRHSHTGCSIGTTMFIFGGQVDNYYLDDVLSFDMKTITHNPRWEKLAPQTESPPARAGHCAAVHEGKIYVFGGADSDYFYNDIWCFDPRALTWTPIPASGYLPSGRHGHSCTVADGIMYVFGGNSPDGSELNDSYAFKIHERRWYLFQNVGPVASARSGHSMCTIKDRIFVLGGESEQTKLEDSALIYYLEIPKIRYPDSAASMLTSRHASQKFNPNKPGDGQVSDQSASGGYESDRSSGQSRPPERPERPERRNTQRPTSPTTLGSIERHGSSSSSTSQPTNQLMSLQHGQRSMTSFGAPPPRGASAGFQSTDYQADGLSIATRRQMLRDDYQGGYGGAVVGTVNPVNTNRNGLHQLSTSPSFGGPSHLPLRVINVSPSGSPTSSRPLPGGGTSPTTSRPPDHRAMNFVPPPPGAGINVMEDINPYAMEAISIPPPPTSQNPISPASQGTYIPPPPSKCPPGEATPLSSPIAMSPTSPTNLQPLPPGMVRTNLPPPLSTPSSAAPASIPHPHPHPPGSEKKVDQVQPPNTPHSVGSSTPIPGPLDRSASRSSGRYAAHGLGGSAPSIEQTLNQPSILGTDAATVARSADDMPKALESRADAVQDENEHLKRQLTEKQEELEKMKKRENWLMTEVILARDSLGSGKKDDSKDHPSKSFQNKRLSIMDLEKELEGGELEGQQLKITKALIKVKEELKAAKMSIATQAQTASSKIREAERVRTGALQEAAYLKAKLSSMSNAHQDPGALGRVEMERAADLEKRLTTALNELETLEAQYAKAQEKLEQEKLSRISAEERSHGSTLLAEQAQSAHTRALSEIASLHSRATKAETESREYATQLAETQAGFSGHQSQSTGLLQKIKSLKQQVEEHEKALERTQMAFSAANERAMRAEARSDEDSAKIEKLESMRFELSSEATRYKGEAEMLQSRVEDLENRWQVSKDEVMTLRKLVEDGLGAFNPRGRIEKTAERKHDSIAILSTVSRVSELEHELGSLKKLHAHSQLSASKSAAELAEAMIEISRLEQVSMQARAETISLQKTLSQGREGAAQLKNELSRTEQELEAKIKEIEDHEVQLGLLKDVMREKGIIAEDVIMQARVRGTPEYATTLEEKVKEAEERVKTLQQELTDSQNQYKQRLDTLEAQHQSTIQYSEKKTLLLRKIKNDLEETMKEKDEAEAELRQLQEEHARCDEIVASCKSQKEQEEEERRGLTSQANDLQNRLMESEMHSAELSQKVISITERLQELEGLNEAMADDLEGLQLQSEELKINATKQEKQLKADVERLVNEIHQVQEKLHSKQAKLDDALDLNEQLERQLERALETQAAAIASSSGQSSHDSEALQKLERQRQDLEQRLKKTQETIQILEGDNSVLEARLSDSEKKVTLLLENIQNNMSDVSNPTSPLNSANLAGVHQQLNNHLHGKGSALSYQRSPVMNAHRLINNTRGTSNGGKSISPAGGLTASPLSNKIANSSSSNGYMQAQQLNEFSEDEYQYGHATTLRYQQQQQQQQQHSSNRDSVDSITRELEMLKVPWNKGPIVYTNPSIVSKSNDIKSPSPKNSPTVAFVPQQQPTQRRMSSPAQNQHTYQYSSKLNNHQAQFYDYSDSSDGDNEEEYLTHLRQQQQHTMDTHTFNDRSPSRLKEYEQMIDEIENSRLH</sequence>
<feature type="compositionally biased region" description="Polar residues" evidence="7">
    <location>
        <begin position="537"/>
        <end position="554"/>
    </location>
</feature>
<feature type="compositionally biased region" description="Polar residues" evidence="7">
    <location>
        <begin position="14"/>
        <end position="28"/>
    </location>
</feature>
<feature type="compositionally biased region" description="Low complexity" evidence="7">
    <location>
        <begin position="33"/>
        <end position="49"/>
    </location>
</feature>
<dbReference type="FunFam" id="2.120.10.80:FF:000049">
    <property type="entry name" value="Cell polarity protein (Tea1)"/>
    <property type="match status" value="1"/>
</dbReference>
<evidence type="ECO:0000256" key="1">
    <source>
        <dbReference type="ARBA" id="ARBA00004496"/>
    </source>
</evidence>
<dbReference type="Pfam" id="PF24681">
    <property type="entry name" value="Kelch_KLHDC2_KLHL20_DRC7"/>
    <property type="match status" value="1"/>
</dbReference>
<evidence type="ECO:0000313" key="9">
    <source>
        <dbReference type="Proteomes" id="UP000749646"/>
    </source>
</evidence>
<dbReference type="SUPFAM" id="SSF57997">
    <property type="entry name" value="Tropomyosin"/>
    <property type="match status" value="1"/>
</dbReference>
<dbReference type="GO" id="GO:0005737">
    <property type="term" value="C:cytoplasm"/>
    <property type="evidence" value="ECO:0007669"/>
    <property type="project" value="UniProtKB-SubCell"/>
</dbReference>
<keyword evidence="5 6" id="KW-0175">Coiled coil</keyword>
<comment type="caution">
    <text evidence="8">The sequence shown here is derived from an EMBL/GenBank/DDBJ whole genome shotgun (WGS) entry which is preliminary data.</text>
</comment>
<protein>
    <submittedName>
        <fullName evidence="8">Negative regulator of mitotic exit</fullName>
    </submittedName>
</protein>
<feature type="region of interest" description="Disordered" evidence="7">
    <location>
        <begin position="1758"/>
        <end position="1777"/>
    </location>
</feature>
<feature type="coiled-coil region" evidence="6">
    <location>
        <begin position="1009"/>
        <end position="1053"/>
    </location>
</feature>
<keyword evidence="2" id="KW-0880">Kelch repeat</keyword>
<evidence type="ECO:0000256" key="6">
    <source>
        <dbReference type="SAM" id="Coils"/>
    </source>
</evidence>
<proteinExistence type="predicted"/>
<dbReference type="SUPFAM" id="SSF117281">
    <property type="entry name" value="Kelch motif"/>
    <property type="match status" value="1"/>
</dbReference>
<evidence type="ECO:0000256" key="3">
    <source>
        <dbReference type="ARBA" id="ARBA00022490"/>
    </source>
</evidence>